<accession>A0A1I3LLH4</accession>
<feature type="compositionally biased region" description="Gly residues" evidence="6">
    <location>
        <begin position="1"/>
        <end position="10"/>
    </location>
</feature>
<dbReference type="PROSITE" id="PS50156">
    <property type="entry name" value="SSD"/>
    <property type="match status" value="2"/>
</dbReference>
<feature type="domain" description="SSD" evidence="8">
    <location>
        <begin position="665"/>
        <end position="823"/>
    </location>
</feature>
<dbReference type="PANTHER" id="PTHR33406:SF13">
    <property type="entry name" value="MEMBRANE PROTEIN YDFJ"/>
    <property type="match status" value="1"/>
</dbReference>
<keyword evidence="2" id="KW-1003">Cell membrane</keyword>
<dbReference type="SUPFAM" id="SSF82866">
    <property type="entry name" value="Multidrug efflux transporter AcrB transmembrane domain"/>
    <property type="match status" value="2"/>
</dbReference>
<evidence type="ECO:0000256" key="7">
    <source>
        <dbReference type="SAM" id="Phobius"/>
    </source>
</evidence>
<evidence type="ECO:0000256" key="1">
    <source>
        <dbReference type="ARBA" id="ARBA00004651"/>
    </source>
</evidence>
<dbReference type="GO" id="GO:0005886">
    <property type="term" value="C:plasma membrane"/>
    <property type="evidence" value="ECO:0007669"/>
    <property type="project" value="UniProtKB-SubCell"/>
</dbReference>
<comment type="subcellular location">
    <subcellularLocation>
        <location evidence="1">Cell membrane</location>
        <topology evidence="1">Multi-pass membrane protein</topology>
    </subcellularLocation>
</comment>
<dbReference type="PANTHER" id="PTHR33406">
    <property type="entry name" value="MEMBRANE PROTEIN MJ1562-RELATED"/>
    <property type="match status" value="1"/>
</dbReference>
<feature type="transmembrane region" description="Helical" evidence="7">
    <location>
        <begin position="255"/>
        <end position="274"/>
    </location>
</feature>
<dbReference type="Pfam" id="PF03176">
    <property type="entry name" value="MMPL"/>
    <property type="match status" value="2"/>
</dbReference>
<feature type="transmembrane region" description="Helical" evidence="7">
    <location>
        <begin position="352"/>
        <end position="373"/>
    </location>
</feature>
<evidence type="ECO:0000313" key="10">
    <source>
        <dbReference type="Proteomes" id="UP000182829"/>
    </source>
</evidence>
<dbReference type="AlphaFoldDB" id="A0A1I3LLH4"/>
<feature type="transmembrane region" description="Helical" evidence="7">
    <location>
        <begin position="720"/>
        <end position="738"/>
    </location>
</feature>
<feature type="transmembrane region" description="Helical" evidence="7">
    <location>
        <begin position="442"/>
        <end position="462"/>
    </location>
</feature>
<feature type="transmembrane region" description="Helical" evidence="7">
    <location>
        <begin position="281"/>
        <end position="303"/>
    </location>
</feature>
<keyword evidence="3 7" id="KW-0812">Transmembrane</keyword>
<evidence type="ECO:0000256" key="5">
    <source>
        <dbReference type="ARBA" id="ARBA00023136"/>
    </source>
</evidence>
<evidence type="ECO:0000259" key="8">
    <source>
        <dbReference type="PROSITE" id="PS50156"/>
    </source>
</evidence>
<feature type="transmembrane region" description="Helical" evidence="7">
    <location>
        <begin position="379"/>
        <end position="400"/>
    </location>
</feature>
<evidence type="ECO:0000313" key="9">
    <source>
        <dbReference type="EMBL" id="SFI85326.1"/>
    </source>
</evidence>
<dbReference type="InterPro" id="IPR050545">
    <property type="entry name" value="Mycobact_MmpL"/>
</dbReference>
<organism evidence="9 10">
    <name type="scientific">Natronobacterium gregoryi</name>
    <dbReference type="NCBI Taxonomy" id="44930"/>
    <lineage>
        <taxon>Archaea</taxon>
        <taxon>Methanobacteriati</taxon>
        <taxon>Methanobacteriota</taxon>
        <taxon>Stenosarchaea group</taxon>
        <taxon>Halobacteria</taxon>
        <taxon>Halobacteriales</taxon>
        <taxon>Natrialbaceae</taxon>
        <taxon>Natronobacterium</taxon>
    </lineage>
</organism>
<evidence type="ECO:0000256" key="3">
    <source>
        <dbReference type="ARBA" id="ARBA00022692"/>
    </source>
</evidence>
<dbReference type="OMA" id="LGYWFMK"/>
<evidence type="ECO:0000256" key="6">
    <source>
        <dbReference type="SAM" id="MobiDB-lite"/>
    </source>
</evidence>
<keyword evidence="5 7" id="KW-0472">Membrane</keyword>
<feature type="transmembrane region" description="Helical" evidence="7">
    <location>
        <begin position="777"/>
        <end position="796"/>
    </location>
</feature>
<evidence type="ECO:0000256" key="2">
    <source>
        <dbReference type="ARBA" id="ARBA00022475"/>
    </source>
</evidence>
<dbReference type="InterPro" id="IPR000731">
    <property type="entry name" value="SSD"/>
</dbReference>
<evidence type="ECO:0000256" key="4">
    <source>
        <dbReference type="ARBA" id="ARBA00022989"/>
    </source>
</evidence>
<dbReference type="Gene3D" id="1.20.1640.10">
    <property type="entry name" value="Multidrug efflux transporter AcrB transmembrane domain"/>
    <property type="match status" value="2"/>
</dbReference>
<dbReference type="InterPro" id="IPR004869">
    <property type="entry name" value="MMPL_dom"/>
</dbReference>
<dbReference type="RefSeq" id="WP_005579881.1">
    <property type="nucleotide sequence ID" value="NZ_FORO01000007.1"/>
</dbReference>
<reference evidence="9 10" key="1">
    <citation type="submission" date="2016-10" db="EMBL/GenBank/DDBJ databases">
        <authorList>
            <person name="de Groot N.N."/>
        </authorList>
    </citation>
    <scope>NUCLEOTIDE SEQUENCE [LARGE SCALE GENOMIC DNA]</scope>
    <source>
        <strain evidence="9 10">SP2</strain>
    </source>
</reference>
<feature type="transmembrane region" description="Helical" evidence="7">
    <location>
        <begin position="309"/>
        <end position="331"/>
    </location>
</feature>
<feature type="transmembrane region" description="Helical" evidence="7">
    <location>
        <begin position="668"/>
        <end position="687"/>
    </location>
</feature>
<feature type="transmembrane region" description="Helical" evidence="7">
    <location>
        <begin position="802"/>
        <end position="824"/>
    </location>
</feature>
<proteinExistence type="predicted"/>
<protein>
    <submittedName>
        <fullName evidence="9">Predicted exporter protein, RND superfamily</fullName>
    </submittedName>
</protein>
<sequence>MTDRSGGGPKQGDRTASSGSVGRVAEKTTDVVTNRPWTVVAVFFVLTGFFVTGIVADAGIEAGDDQFTEGTESEQAFEEIQEDFERGDRDTGAVTAQLVVDTDRNVLAKQNLLRILTFQDRIETREELRVESTTSSATFVAKQLDPAAETPEEMSQAVEEASPRQLRGAIADADAEAELPVSTDFTRQSARAAVTQVGITYDLPPNADTDVEIDLLDRTEAVANSVDGFDSDDNILLFGEAIVEQENEQLLGDSAAVVFPASIVLILFFLIVAYRDPFDLALGLVSLLLTFVWTFGFMGLAGIPFSESIITVFALILAVGIDFGIHSINRYREERTAGADIDEAMVVSTRQLLIAFVIVALTTTFSFGANIVSDQTQNFGIVASAGVIFTFLIFSLFLPAGKVGLDRARADRRIPAFGTKPILSEGSLVARGLSVGVSISRVAPAMFLVVMLVFGGSVAVYGTGVDADFDEEVFFPEQERVEQYQELPAPLGVDEYVFIEYLEYIEEDFEIPFEESVTIYVDDPDLREGDGLSEIDRALHDPPAVYQSENRQAEANSILGVIESHAESDPEFADTVTRYDATGDEIPNRELATVYDELFASAAGDDARDQLTTDYTATRIDIQLTADADQDAVATETRRIADGMQLDAVATGQLVIFEDVAEETTEAAIVNLVLASLLTGIVLVIAFRSLEERAVYGLLNLVPVLGSVALLVATMRYLDIALSPITAPILAVAIGLGVDYTVHFMHRFVDEYETNDDVFRALVTTVRGTGGALTGSMITTVSGLGILYVALIPVLIEFGLLLALGVFYAWLSAIVVLPSAIVVWDRLADRPDS</sequence>
<feature type="transmembrane region" description="Helical" evidence="7">
    <location>
        <begin position="694"/>
        <end position="714"/>
    </location>
</feature>
<keyword evidence="4 7" id="KW-1133">Transmembrane helix</keyword>
<feature type="domain" description="SSD" evidence="8">
    <location>
        <begin position="283"/>
        <end position="400"/>
    </location>
</feature>
<name>A0A1I3LLH4_9EURY</name>
<dbReference type="Proteomes" id="UP000182829">
    <property type="component" value="Unassembled WGS sequence"/>
</dbReference>
<dbReference type="EMBL" id="FORO01000007">
    <property type="protein sequence ID" value="SFI85326.1"/>
    <property type="molecule type" value="Genomic_DNA"/>
</dbReference>
<feature type="region of interest" description="Disordered" evidence="6">
    <location>
        <begin position="1"/>
        <end position="24"/>
    </location>
</feature>
<gene>
    <name evidence="9" type="ORF">SAMN05443661_10769</name>
</gene>
<dbReference type="OrthoDB" id="42357at2157"/>